<sequence length="148" mass="17807">NQHYNNLNKLISLNKMAFNENLNEKFIEDFEHALNIQEKINDKKIESKLKSEVETQTASKSLFESCELHLLYPDDSLDDEFILNLFKYFFKIFNTHYEPVYVVNLLRQYFKDNNKNPLDIFNQLIHHRNQNYFTSMIGYFYQFGIGTD</sequence>
<protein>
    <submittedName>
        <fullName evidence="1">30766_t:CDS:1</fullName>
    </submittedName>
</protein>
<evidence type="ECO:0000313" key="2">
    <source>
        <dbReference type="Proteomes" id="UP000789920"/>
    </source>
</evidence>
<comment type="caution">
    <text evidence="1">The sequence shown here is derived from an EMBL/GenBank/DDBJ whole genome shotgun (WGS) entry which is preliminary data.</text>
</comment>
<dbReference type="Proteomes" id="UP000789920">
    <property type="component" value="Unassembled WGS sequence"/>
</dbReference>
<dbReference type="EMBL" id="CAJVQC010020267">
    <property type="protein sequence ID" value="CAG8706925.1"/>
    <property type="molecule type" value="Genomic_DNA"/>
</dbReference>
<organism evidence="1 2">
    <name type="scientific">Racocetra persica</name>
    <dbReference type="NCBI Taxonomy" id="160502"/>
    <lineage>
        <taxon>Eukaryota</taxon>
        <taxon>Fungi</taxon>
        <taxon>Fungi incertae sedis</taxon>
        <taxon>Mucoromycota</taxon>
        <taxon>Glomeromycotina</taxon>
        <taxon>Glomeromycetes</taxon>
        <taxon>Diversisporales</taxon>
        <taxon>Gigasporaceae</taxon>
        <taxon>Racocetra</taxon>
    </lineage>
</organism>
<feature type="non-terminal residue" evidence="1">
    <location>
        <position position="1"/>
    </location>
</feature>
<gene>
    <name evidence="1" type="ORF">RPERSI_LOCUS10287</name>
</gene>
<proteinExistence type="predicted"/>
<evidence type="ECO:0000313" key="1">
    <source>
        <dbReference type="EMBL" id="CAG8706925.1"/>
    </source>
</evidence>
<keyword evidence="2" id="KW-1185">Reference proteome</keyword>
<reference evidence="1" key="1">
    <citation type="submission" date="2021-06" db="EMBL/GenBank/DDBJ databases">
        <authorList>
            <person name="Kallberg Y."/>
            <person name="Tangrot J."/>
            <person name="Rosling A."/>
        </authorList>
    </citation>
    <scope>NUCLEOTIDE SEQUENCE</scope>
    <source>
        <strain evidence="1">MA461A</strain>
    </source>
</reference>
<accession>A0ACA9PLF6</accession>
<name>A0ACA9PLF6_9GLOM</name>